<evidence type="ECO:0000313" key="2">
    <source>
        <dbReference type="EMBL" id="KAG5668017.1"/>
    </source>
</evidence>
<gene>
    <name evidence="2" type="ORF">PVAND_015974</name>
</gene>
<proteinExistence type="predicted"/>
<dbReference type="EMBL" id="JADBJN010000004">
    <property type="protein sequence ID" value="KAG5668017.1"/>
    <property type="molecule type" value="Genomic_DNA"/>
</dbReference>
<protein>
    <submittedName>
        <fullName evidence="2">Uncharacterized protein</fullName>
    </submittedName>
</protein>
<feature type="signal peptide" evidence="1">
    <location>
        <begin position="1"/>
        <end position="21"/>
    </location>
</feature>
<organism evidence="2 3">
    <name type="scientific">Polypedilum vanderplanki</name>
    <name type="common">Sleeping chironomid midge</name>
    <dbReference type="NCBI Taxonomy" id="319348"/>
    <lineage>
        <taxon>Eukaryota</taxon>
        <taxon>Metazoa</taxon>
        <taxon>Ecdysozoa</taxon>
        <taxon>Arthropoda</taxon>
        <taxon>Hexapoda</taxon>
        <taxon>Insecta</taxon>
        <taxon>Pterygota</taxon>
        <taxon>Neoptera</taxon>
        <taxon>Endopterygota</taxon>
        <taxon>Diptera</taxon>
        <taxon>Nematocera</taxon>
        <taxon>Chironomoidea</taxon>
        <taxon>Chironomidae</taxon>
        <taxon>Chironominae</taxon>
        <taxon>Polypedilum</taxon>
        <taxon>Polypedilum</taxon>
    </lineage>
</organism>
<evidence type="ECO:0000256" key="1">
    <source>
        <dbReference type="SAM" id="SignalP"/>
    </source>
</evidence>
<sequence length="110" mass="12758">MNRKTVLIFFFVACYFSINNASGNIDHNQIKAGQKIKTINNKDGTQIKNFEESTRNTKNNHGLNTNGNDYDYADVILEYQEQQCKNQCYAENNGKKVIYNFEEAYVQEDI</sequence>
<name>A0A9J6BDR9_POLVA</name>
<comment type="caution">
    <text evidence="2">The sequence shown here is derived from an EMBL/GenBank/DDBJ whole genome shotgun (WGS) entry which is preliminary data.</text>
</comment>
<keyword evidence="3" id="KW-1185">Reference proteome</keyword>
<reference evidence="2" key="1">
    <citation type="submission" date="2021-03" db="EMBL/GenBank/DDBJ databases">
        <title>Chromosome level genome of the anhydrobiotic midge Polypedilum vanderplanki.</title>
        <authorList>
            <person name="Yoshida Y."/>
            <person name="Kikawada T."/>
            <person name="Gusev O."/>
        </authorList>
    </citation>
    <scope>NUCLEOTIDE SEQUENCE</scope>
    <source>
        <strain evidence="2">NIAS01</strain>
        <tissue evidence="2">Whole body or cell culture</tissue>
    </source>
</reference>
<accession>A0A9J6BDR9</accession>
<dbReference type="Proteomes" id="UP001107558">
    <property type="component" value="Chromosome 4"/>
</dbReference>
<keyword evidence="1" id="KW-0732">Signal</keyword>
<feature type="chain" id="PRO_5039952500" evidence="1">
    <location>
        <begin position="22"/>
        <end position="110"/>
    </location>
</feature>
<dbReference type="AlphaFoldDB" id="A0A9J6BDR9"/>
<evidence type="ECO:0000313" key="3">
    <source>
        <dbReference type="Proteomes" id="UP001107558"/>
    </source>
</evidence>